<dbReference type="STRING" id="1618345.UT18_C0006G0033"/>
<dbReference type="Proteomes" id="UP000034207">
    <property type="component" value="Unassembled WGS sequence"/>
</dbReference>
<protein>
    <submittedName>
        <fullName evidence="2">Uncharacterized protein</fullName>
    </submittedName>
</protein>
<dbReference type="Pfam" id="PF07963">
    <property type="entry name" value="N_methyl"/>
    <property type="match status" value="1"/>
</dbReference>
<organism evidence="2 3">
    <name type="scientific">candidate division CPR2 bacterium GW2011_GWC2_39_10</name>
    <dbReference type="NCBI Taxonomy" id="1618345"/>
    <lineage>
        <taxon>Bacteria</taxon>
        <taxon>Bacteria division CPR2</taxon>
    </lineage>
</organism>
<evidence type="ECO:0000313" key="2">
    <source>
        <dbReference type="EMBL" id="KKQ94935.1"/>
    </source>
</evidence>
<proteinExistence type="predicted"/>
<evidence type="ECO:0000313" key="3">
    <source>
        <dbReference type="Proteomes" id="UP000034207"/>
    </source>
</evidence>
<keyword evidence="1" id="KW-1133">Transmembrane helix</keyword>
<name>A0A0G0M3K6_UNCC2</name>
<dbReference type="PROSITE" id="PS00409">
    <property type="entry name" value="PROKAR_NTER_METHYL"/>
    <property type="match status" value="1"/>
</dbReference>
<comment type="caution">
    <text evidence="2">The sequence shown here is derived from an EMBL/GenBank/DDBJ whole genome shotgun (WGS) entry which is preliminary data.</text>
</comment>
<keyword evidence="1" id="KW-0812">Transmembrane</keyword>
<dbReference type="AlphaFoldDB" id="A0A0G0M3K6"/>
<feature type="transmembrane region" description="Helical" evidence="1">
    <location>
        <begin position="20"/>
        <end position="41"/>
    </location>
</feature>
<keyword evidence="1" id="KW-0472">Membrane</keyword>
<gene>
    <name evidence="2" type="ORF">UT18_C0006G0033</name>
</gene>
<reference evidence="2 3" key="1">
    <citation type="journal article" date="2015" name="Nature">
        <title>rRNA introns, odd ribosomes, and small enigmatic genomes across a large radiation of phyla.</title>
        <authorList>
            <person name="Brown C.T."/>
            <person name="Hug L.A."/>
            <person name="Thomas B.C."/>
            <person name="Sharon I."/>
            <person name="Castelle C.J."/>
            <person name="Singh A."/>
            <person name="Wilkins M.J."/>
            <person name="Williams K.H."/>
            <person name="Banfield J.F."/>
        </authorList>
    </citation>
    <scope>NUCLEOTIDE SEQUENCE [LARGE SCALE GENOMIC DNA]</scope>
</reference>
<dbReference type="EMBL" id="LBVV01000006">
    <property type="protein sequence ID" value="KKQ94935.1"/>
    <property type="molecule type" value="Genomic_DNA"/>
</dbReference>
<dbReference type="InterPro" id="IPR012902">
    <property type="entry name" value="N_methyl_site"/>
</dbReference>
<dbReference type="PATRIC" id="fig|1618345.3.peg.321"/>
<evidence type="ECO:0000256" key="1">
    <source>
        <dbReference type="SAM" id="Phobius"/>
    </source>
</evidence>
<sequence>MRRGILKLITAKNNCKGITLLEVIIATTVIAVAFTAILGLVTQSIVAISETKKRTQASFLAQEAIEIAQNIRDTNYKQNKSPWDARLFVSSYSPWFILPDNAFDSSEGWTMVNVTSADKTETIAPINGITFSRTIKIEKDAADPDNKRKITVNVSWGKGFVEESKTLTNWKAATAAVAGDPTLVCSSSDDTTITLGYNSPNGSATIARNGTVIPGLGIAAASSGSKPDSPLTAGTWYKYVLTDSLNKTATAYCATTAPPEISLIDSLSLNYTVFSMQTFTATNNVTVKGGIYSNNNLSITAGGEFYGNIYSASAAGGGVRSTFNGTLNFYNASTACIQGTALFGLATVNPAGSITGNCLGVPSYQAFTYDTVKVYNYINGLTDVGKKTSLAAGNITISSDTNWNNAIVIGNLTIQNNAALKLKGNLYVTGSITITSGGIELDSAIADKNIVVVAKDGITINNDNGNAFVRNPSGAGRIVMINDDEIDPKRNFSVNANAAGKTYDFTKAIFISLKSHLYFNANLSSTLAAPHAIVGQDVSLNAATYIGDGTALPTLSFYTP</sequence>
<accession>A0A0G0M3K6</accession>